<organism evidence="1 2">
    <name type="scientific">Oleoguttula mirabilis</name>
    <dbReference type="NCBI Taxonomy" id="1507867"/>
    <lineage>
        <taxon>Eukaryota</taxon>
        <taxon>Fungi</taxon>
        <taxon>Dikarya</taxon>
        <taxon>Ascomycota</taxon>
        <taxon>Pezizomycotina</taxon>
        <taxon>Dothideomycetes</taxon>
        <taxon>Dothideomycetidae</taxon>
        <taxon>Mycosphaerellales</taxon>
        <taxon>Teratosphaeriaceae</taxon>
        <taxon>Oleoguttula</taxon>
    </lineage>
</organism>
<name>A0AAV9J7S5_9PEZI</name>
<comment type="caution">
    <text evidence="1">The sequence shown here is derived from an EMBL/GenBank/DDBJ whole genome shotgun (WGS) entry which is preliminary data.</text>
</comment>
<gene>
    <name evidence="1" type="ORF">LTR36_008864</name>
</gene>
<dbReference type="PANTHER" id="PTHR42085">
    <property type="entry name" value="F-BOX DOMAIN-CONTAINING PROTEIN"/>
    <property type="match status" value="1"/>
</dbReference>
<protein>
    <submittedName>
        <fullName evidence="1">Uncharacterized protein</fullName>
    </submittedName>
</protein>
<dbReference type="Proteomes" id="UP001324427">
    <property type="component" value="Unassembled WGS sequence"/>
</dbReference>
<dbReference type="AlphaFoldDB" id="A0AAV9J7S5"/>
<evidence type="ECO:0000313" key="1">
    <source>
        <dbReference type="EMBL" id="KAK4540787.1"/>
    </source>
</evidence>
<reference evidence="1 2" key="1">
    <citation type="submission" date="2021-11" db="EMBL/GenBank/DDBJ databases">
        <title>Black yeast isolated from Biological Soil Crust.</title>
        <authorList>
            <person name="Kurbessoian T."/>
        </authorList>
    </citation>
    <scope>NUCLEOTIDE SEQUENCE [LARGE SCALE GENOMIC DNA]</scope>
    <source>
        <strain evidence="1 2">CCFEE 5522</strain>
    </source>
</reference>
<sequence length="326" mass="37577">MAEGRRSKRLKAFHQLEHAPTRRRGTKPAISRKVFRFLDLPKELRLCIYEFAFEPPAKGRKACIEVLDQVYNATVANMKERSAPVHGLLTANKLVYNEAVDIFHEDTRFKVRCYANAYNFMPQAPGLGKVSDCQLFSHIRHLELNVYINKPDGLRDFINRLRPLLDALDDGRRLFCLDLAFMHNCSDEEHPSMYLKMAPTFDKLKSVISVFQRLGCSGNVNVRWSDPPSMDVGELSEESQRAMKLVVKLRGQIIENGKAFPKRDGACDHREKELMRIYGSVHAFDDEEAFSDEGSVDHDDDLGDVEWVSEDDEWFSEDEHRFSDIF</sequence>
<keyword evidence="2" id="KW-1185">Reference proteome</keyword>
<dbReference type="EMBL" id="JAVFHQ010000061">
    <property type="protein sequence ID" value="KAK4540787.1"/>
    <property type="molecule type" value="Genomic_DNA"/>
</dbReference>
<dbReference type="InterPro" id="IPR038883">
    <property type="entry name" value="AN11006-like"/>
</dbReference>
<dbReference type="PANTHER" id="PTHR42085:SF8">
    <property type="entry name" value="F-BOX DOMAIN-CONTAINING PROTEIN"/>
    <property type="match status" value="1"/>
</dbReference>
<evidence type="ECO:0000313" key="2">
    <source>
        <dbReference type="Proteomes" id="UP001324427"/>
    </source>
</evidence>
<proteinExistence type="predicted"/>
<accession>A0AAV9J7S5</accession>